<keyword evidence="3" id="KW-1185">Reference proteome</keyword>
<gene>
    <name evidence="2" type="ORF">AFK71_20330</name>
</gene>
<evidence type="ECO:0000313" key="3">
    <source>
        <dbReference type="Proteomes" id="UP000036780"/>
    </source>
</evidence>
<accession>A0A0L0QR46</accession>
<dbReference type="AlphaFoldDB" id="A0A0L0QR46"/>
<dbReference type="RefSeq" id="WP_050353270.1">
    <property type="nucleotide sequence ID" value="NZ_CP073011.1"/>
</dbReference>
<reference evidence="3" key="1">
    <citation type="submission" date="2015-07" db="EMBL/GenBank/DDBJ databases">
        <title>Fjat-10053 dsm26.</title>
        <authorList>
            <person name="Liu B."/>
            <person name="Wang J."/>
            <person name="Zhu Y."/>
            <person name="Liu G."/>
            <person name="Chen Q."/>
            <person name="Chen Z."/>
            <person name="Lan J."/>
            <person name="Che J."/>
            <person name="Ge C."/>
            <person name="Shi H."/>
            <person name="Pan Z."/>
            <person name="Liu X."/>
        </authorList>
    </citation>
    <scope>NUCLEOTIDE SEQUENCE [LARGE SCALE GENOMIC DNA]</scope>
    <source>
        <strain evidence="3">DSM 26</strain>
    </source>
</reference>
<evidence type="ECO:0008006" key="4">
    <source>
        <dbReference type="Google" id="ProtNLM"/>
    </source>
</evidence>
<protein>
    <recommendedName>
        <fullName evidence="4">DUF2178 domain-containing protein</fullName>
    </recommendedName>
</protein>
<proteinExistence type="predicted"/>
<keyword evidence="1" id="KW-0472">Membrane</keyword>
<name>A0A0L0QR46_VIRPA</name>
<comment type="caution">
    <text evidence="2">The sequence shown here is derived from an EMBL/GenBank/DDBJ whole genome shotgun (WGS) entry which is preliminary data.</text>
</comment>
<feature type="transmembrane region" description="Helical" evidence="1">
    <location>
        <begin position="63"/>
        <end position="83"/>
    </location>
</feature>
<keyword evidence="1" id="KW-1133">Transmembrane helix</keyword>
<dbReference type="PATRIC" id="fig|1473.5.peg.2824"/>
<evidence type="ECO:0000313" key="2">
    <source>
        <dbReference type="EMBL" id="KNE20688.1"/>
    </source>
</evidence>
<organism evidence="2 3">
    <name type="scientific">Virgibacillus pantothenticus</name>
    <dbReference type="NCBI Taxonomy" id="1473"/>
    <lineage>
        <taxon>Bacteria</taxon>
        <taxon>Bacillati</taxon>
        <taxon>Bacillota</taxon>
        <taxon>Bacilli</taxon>
        <taxon>Bacillales</taxon>
        <taxon>Bacillaceae</taxon>
        <taxon>Virgibacillus</taxon>
    </lineage>
</organism>
<dbReference type="Proteomes" id="UP000036780">
    <property type="component" value="Unassembled WGS sequence"/>
</dbReference>
<evidence type="ECO:0000256" key="1">
    <source>
        <dbReference type="SAM" id="Phobius"/>
    </source>
</evidence>
<keyword evidence="1" id="KW-0812">Transmembrane</keyword>
<dbReference type="GeneID" id="66870098"/>
<dbReference type="EMBL" id="LGTO01000007">
    <property type="protein sequence ID" value="KNE20688.1"/>
    <property type="molecule type" value="Genomic_DNA"/>
</dbReference>
<sequence>MMIICFSLIALGLICQLYLHKKMGKEDERTKYLTREMQRVAALTTLFYIVVVNMFFNIDKILGINNILLTVTIFVVSATLYGFKIIK</sequence>
<feature type="transmembrane region" description="Helical" evidence="1">
    <location>
        <begin position="39"/>
        <end position="56"/>
    </location>
</feature>